<dbReference type="EMBL" id="AVOT02077189">
    <property type="protein sequence ID" value="MBW0565297.1"/>
    <property type="molecule type" value="Genomic_DNA"/>
</dbReference>
<keyword evidence="3" id="KW-1185">Reference proteome</keyword>
<reference evidence="2" key="1">
    <citation type="submission" date="2021-03" db="EMBL/GenBank/DDBJ databases">
        <title>Draft genome sequence of rust myrtle Austropuccinia psidii MF-1, a brazilian biotype.</title>
        <authorList>
            <person name="Quecine M.C."/>
            <person name="Pachon D.M.R."/>
            <person name="Bonatelli M.L."/>
            <person name="Correr F.H."/>
            <person name="Franceschini L.M."/>
            <person name="Leite T.F."/>
            <person name="Margarido G.R.A."/>
            <person name="Almeida C.A."/>
            <person name="Ferrarezi J.A."/>
            <person name="Labate C.A."/>
        </authorList>
    </citation>
    <scope>NUCLEOTIDE SEQUENCE</scope>
    <source>
        <strain evidence="2">MF-1</strain>
    </source>
</reference>
<proteinExistence type="predicted"/>
<sequence>MLTQLNLGFQRSHPEDREGLSIARRAGGGHLGHSGGWQDIEGNNTHSSIHIPIQKKPQTRGLEGYGSGSSAPPTVQRPLSMGHGQQEVQPSIPWGRTWTKYSEDMSQRDILQRPYGNHQRRTADPDRAYSDSFRLTSSRPNQLSSGFTPFKNQQVSGQESPFFTIPGGFQEKRRIKGQKQDLFQPKPESVRTNDTEAVGLGERYTQEPEIAVHTSRISSPINCNITPLGLIIMLLHLRVT</sequence>
<gene>
    <name evidence="2" type="ORF">O181_105012</name>
</gene>
<feature type="compositionally biased region" description="Polar residues" evidence="1">
    <location>
        <begin position="133"/>
        <end position="145"/>
    </location>
</feature>
<dbReference type="Proteomes" id="UP000765509">
    <property type="component" value="Unassembled WGS sequence"/>
</dbReference>
<accession>A0A9Q3PM11</accession>
<comment type="caution">
    <text evidence="2">The sequence shown here is derived from an EMBL/GenBank/DDBJ whole genome shotgun (WGS) entry which is preliminary data.</text>
</comment>
<evidence type="ECO:0000313" key="2">
    <source>
        <dbReference type="EMBL" id="MBW0565297.1"/>
    </source>
</evidence>
<dbReference type="AlphaFoldDB" id="A0A9Q3PM11"/>
<protein>
    <submittedName>
        <fullName evidence="2">Uncharacterized protein</fullName>
    </submittedName>
</protein>
<evidence type="ECO:0000256" key="1">
    <source>
        <dbReference type="SAM" id="MobiDB-lite"/>
    </source>
</evidence>
<organism evidence="2 3">
    <name type="scientific">Austropuccinia psidii MF-1</name>
    <dbReference type="NCBI Taxonomy" id="1389203"/>
    <lineage>
        <taxon>Eukaryota</taxon>
        <taxon>Fungi</taxon>
        <taxon>Dikarya</taxon>
        <taxon>Basidiomycota</taxon>
        <taxon>Pucciniomycotina</taxon>
        <taxon>Pucciniomycetes</taxon>
        <taxon>Pucciniales</taxon>
        <taxon>Sphaerophragmiaceae</taxon>
        <taxon>Austropuccinia</taxon>
    </lineage>
</organism>
<name>A0A9Q3PM11_9BASI</name>
<evidence type="ECO:0000313" key="3">
    <source>
        <dbReference type="Proteomes" id="UP000765509"/>
    </source>
</evidence>
<feature type="region of interest" description="Disordered" evidence="1">
    <location>
        <begin position="112"/>
        <end position="145"/>
    </location>
</feature>